<sequence>MDNLTGSAYGRGYECERGYQLVVNECEKIMIPTNAFLNSSSSGAFSWNCERGYIKRDAECQYIKIPLNGYLSDSSHQGMGV</sequence>
<organism evidence="1">
    <name type="scientific">marine metagenome</name>
    <dbReference type="NCBI Taxonomy" id="408172"/>
    <lineage>
        <taxon>unclassified sequences</taxon>
        <taxon>metagenomes</taxon>
        <taxon>ecological metagenomes</taxon>
    </lineage>
</organism>
<dbReference type="AlphaFoldDB" id="A0A382MEH5"/>
<name>A0A382MEH5_9ZZZZ</name>
<protein>
    <submittedName>
        <fullName evidence="1">Uncharacterized protein</fullName>
    </submittedName>
</protein>
<dbReference type="EMBL" id="UINC01092234">
    <property type="protein sequence ID" value="SVC45641.1"/>
    <property type="molecule type" value="Genomic_DNA"/>
</dbReference>
<dbReference type="Gene3D" id="2.10.25.10">
    <property type="entry name" value="Laminin"/>
    <property type="match status" value="1"/>
</dbReference>
<accession>A0A382MEH5</accession>
<gene>
    <name evidence="1" type="ORF">METZ01_LOCUS298495</name>
</gene>
<proteinExistence type="predicted"/>
<evidence type="ECO:0000313" key="1">
    <source>
        <dbReference type="EMBL" id="SVC45641.1"/>
    </source>
</evidence>
<reference evidence="1" key="1">
    <citation type="submission" date="2018-05" db="EMBL/GenBank/DDBJ databases">
        <authorList>
            <person name="Lanie J.A."/>
            <person name="Ng W.-L."/>
            <person name="Kazmierczak K.M."/>
            <person name="Andrzejewski T.M."/>
            <person name="Davidsen T.M."/>
            <person name="Wayne K.J."/>
            <person name="Tettelin H."/>
            <person name="Glass J.I."/>
            <person name="Rusch D."/>
            <person name="Podicherti R."/>
            <person name="Tsui H.-C.T."/>
            <person name="Winkler M.E."/>
        </authorList>
    </citation>
    <scope>NUCLEOTIDE SEQUENCE</scope>
</reference>